<evidence type="ECO:0000256" key="3">
    <source>
        <dbReference type="ARBA" id="ARBA00022484"/>
    </source>
</evidence>
<evidence type="ECO:0000256" key="6">
    <source>
        <dbReference type="ARBA" id="ARBA00022741"/>
    </source>
</evidence>
<keyword evidence="5" id="KW-0548">Nucleotidyltransferase</keyword>
<protein>
    <recommendedName>
        <fullName evidence="2 8">RNA-directed RNA polymerase catalytic subunit</fullName>
        <ecNumber evidence="1 8">2.7.7.48</ecNumber>
    </recommendedName>
</protein>
<dbReference type="GO" id="GO:0000166">
    <property type="term" value="F:nucleotide binding"/>
    <property type="evidence" value="ECO:0007669"/>
    <property type="project" value="UniProtKB-KW"/>
</dbReference>
<dbReference type="EMBL" id="MT926387">
    <property type="protein sequence ID" value="QOE76809.1"/>
    <property type="molecule type" value="Viral_cRNA"/>
</dbReference>
<reference evidence="10" key="1">
    <citation type="submission" date="2020-08" db="EMBL/GenBank/DDBJ databases">
        <authorList>
            <person name="Parry R.H."/>
            <person name="Wille M."/>
            <person name="Geoghegan J.L."/>
            <person name="Turnbull O.M.H."/>
            <person name="Holmes E.C."/>
        </authorList>
    </citation>
    <scope>NUCLEOTIDE SEQUENCE</scope>
    <source>
        <strain evidence="10">SILV/UK</strain>
    </source>
</reference>
<keyword evidence="4" id="KW-0808">Transferase</keyword>
<keyword evidence="3 8" id="KW-0696">RNA-directed RNA polymerase</keyword>
<evidence type="ECO:0000256" key="1">
    <source>
        <dbReference type="ARBA" id="ARBA00012494"/>
    </source>
</evidence>
<evidence type="ECO:0000256" key="4">
    <source>
        <dbReference type="ARBA" id="ARBA00022679"/>
    </source>
</evidence>
<comment type="catalytic activity">
    <reaction evidence="8">
        <text>RNA(n) + a ribonucleoside 5'-triphosphate = RNA(n+1) + diphosphate</text>
        <dbReference type="Rhea" id="RHEA:21248"/>
        <dbReference type="Rhea" id="RHEA-COMP:14527"/>
        <dbReference type="Rhea" id="RHEA-COMP:17342"/>
        <dbReference type="ChEBI" id="CHEBI:33019"/>
        <dbReference type="ChEBI" id="CHEBI:61557"/>
        <dbReference type="ChEBI" id="CHEBI:140395"/>
        <dbReference type="EC" id="2.7.7.48"/>
    </reaction>
</comment>
<sequence>MNLNPYYLFIDIPIQAAISTTYPYTGAPPYSHGTGTGYTLDTINRTHQYAAPGRCYNSTVTDNVMLDPTNGPLPDDNEPTASAQIDCVLEALDRMDEQHPGLFQSAAQNAMEALLTTTVDKLCQGRQTFDWCSLKNNPAATALNNSITSFALNGLVGAQRGGLIDFCSDVLESFDREELNLYTVKNFKKKVPARNRKGFAVRRTPTKVKTKITRKEYLRRALTLNTMTKDAERGKLNRRAIATPGMQIRGFVLVVENMAKNICEGLEQSGLPVGGNEKKAKLSNSVSKMLSTCPEGGVSVTITGDNTRWNECLSPRVFLAMVERITRGAPEWFRDFCTVAPVLFSNKIARLGRGYMITNKNRRTKSQVPTTDLFSINIARFNERTRAKLEQMRRFYNVDGTASLSPGMMMGMFNMLSTVLGVSVLGIKNLQGKDYEWDGLQSSDDVAVFVNGKTEDDCIEGMNDFYRACKLFGINMSKKKSYCNRTGSFEFTSMFYREGFVSNFAMELPSFGTSGVNESADMSIGMTIIKNNMINNGMGPATAQTAIQLFIADYRYTYKCHRGDSHVKGIRMKIIKELWDQTKCRDGLLVSDGGPNLFNLRNLHIPEVILKFDMMDIDYRGRLLHPSNPFVSHMSIDGLKEADIIPANGPVKRMEYDAVSGTHSWRTRRNRSILNTDQRGMILEEQCYAKCCNLFEAVFQSASYKKPVGTQSMHEAMKHRLRMDARIDYEKGEMTKEDYEEAIGILNKL</sequence>
<dbReference type="GO" id="GO:0003968">
    <property type="term" value="F:RNA-directed RNA polymerase activity"/>
    <property type="evidence" value="ECO:0007669"/>
    <property type="project" value="UniProtKB-KW"/>
</dbReference>
<evidence type="ECO:0000256" key="5">
    <source>
        <dbReference type="ARBA" id="ARBA00022695"/>
    </source>
</evidence>
<evidence type="ECO:0000256" key="7">
    <source>
        <dbReference type="ARBA" id="ARBA00022953"/>
    </source>
</evidence>
<name>A0A866W068_9ORTO</name>
<keyword evidence="7" id="KW-0693">Viral RNA replication</keyword>
<dbReference type="PIRSF" id="PIRSF000827">
    <property type="entry name" value="RdRPol_OMV"/>
    <property type="match status" value="1"/>
</dbReference>
<dbReference type="EC" id="2.7.7.48" evidence="1 8"/>
<gene>
    <name evidence="10" type="primary">PB1</name>
</gene>
<keyword evidence="6" id="KW-0547">Nucleotide-binding</keyword>
<accession>A0A866W068</accession>
<reference evidence="10" key="2">
    <citation type="journal article" name="Viruses">
        <title>Divergent Influenza-Like Viruses of Amphibians and Fish Support an Ancient Evolutionary Association.</title>
        <authorList>
            <person name="Parry R."/>
            <person name="Wille M."/>
            <person name="Turnbull O.M.H."/>
            <person name="Geoghegan J.L."/>
            <person name="Holmes E.C."/>
        </authorList>
    </citation>
    <scope>NUCLEOTIDE SEQUENCE</scope>
    <source>
        <strain evidence="10">SILV/UK</strain>
    </source>
</reference>
<feature type="domain" description="RdRp catalytic" evidence="9">
    <location>
        <begin position="286"/>
        <end position="482"/>
    </location>
</feature>
<dbReference type="GO" id="GO:0039694">
    <property type="term" value="P:viral RNA genome replication"/>
    <property type="evidence" value="ECO:0007669"/>
    <property type="project" value="InterPro"/>
</dbReference>
<dbReference type="PROSITE" id="PS50525">
    <property type="entry name" value="RDRP_SSRNA_NEG_SEG"/>
    <property type="match status" value="1"/>
</dbReference>
<dbReference type="GO" id="GO:0003723">
    <property type="term" value="F:RNA binding"/>
    <property type="evidence" value="ECO:0007669"/>
    <property type="project" value="InterPro"/>
</dbReference>
<evidence type="ECO:0000259" key="9">
    <source>
        <dbReference type="PROSITE" id="PS50525"/>
    </source>
</evidence>
<evidence type="ECO:0000256" key="8">
    <source>
        <dbReference type="RuleBase" id="RU004330"/>
    </source>
</evidence>
<proteinExistence type="predicted"/>
<evidence type="ECO:0000256" key="2">
    <source>
        <dbReference type="ARBA" id="ARBA00020035"/>
    </source>
</evidence>
<dbReference type="Gene3D" id="6.10.140.720">
    <property type="match status" value="1"/>
</dbReference>
<organism evidence="10">
    <name type="scientific">Salamander influenza-like virus</name>
    <dbReference type="NCBI Taxonomy" id="2777034"/>
    <lineage>
        <taxon>Viruses</taxon>
        <taxon>Riboviria</taxon>
        <taxon>Orthornavirae</taxon>
        <taxon>Negarnaviricota</taxon>
        <taxon>Polyploviricotina</taxon>
        <taxon>Insthoviricetes</taxon>
        <taxon>Articulavirales</taxon>
        <taxon>Orthomyxoviridae</taxon>
    </lineage>
</organism>
<dbReference type="Pfam" id="PF00602">
    <property type="entry name" value="Flu_PB1"/>
    <property type="match status" value="1"/>
</dbReference>
<dbReference type="InterPro" id="IPR001407">
    <property type="entry name" value="RNA_pol_PB1_influenza"/>
</dbReference>
<evidence type="ECO:0000313" key="10">
    <source>
        <dbReference type="EMBL" id="QOE76809.1"/>
    </source>
</evidence>
<dbReference type="InterPro" id="IPR007099">
    <property type="entry name" value="RNA-dir_pol_NSvirus"/>
</dbReference>